<feature type="signal peptide" evidence="1">
    <location>
        <begin position="1"/>
        <end position="23"/>
    </location>
</feature>
<accession>A0ABU9LYX1</accession>
<dbReference type="RefSeq" id="WP_342298768.1">
    <property type="nucleotide sequence ID" value="NZ_JBCEVZ010000030.1"/>
</dbReference>
<evidence type="ECO:0000313" key="3">
    <source>
        <dbReference type="Proteomes" id="UP001479606"/>
    </source>
</evidence>
<reference evidence="2 3" key="1">
    <citation type="journal article" date="2018" name="Arch. Microbiol.">
        <title>Hymenobacter segetis sp. nov., isolated from soil.</title>
        <authorList>
            <person name="Ten L.N."/>
            <person name="Lim S.J."/>
            <person name="Kim B.O."/>
            <person name="Kang I.K."/>
            <person name="Jung H.Y."/>
        </authorList>
    </citation>
    <scope>NUCLEOTIDE SEQUENCE [LARGE SCALE GENOMIC DNA]</scope>
    <source>
        <strain evidence="2 3">S7-3-11</strain>
    </source>
</reference>
<dbReference type="Proteomes" id="UP001479606">
    <property type="component" value="Unassembled WGS sequence"/>
</dbReference>
<proteinExistence type="predicted"/>
<sequence length="152" mass="16282">MKKLILPIAALAFLLGTATEACAQAYLINGIVGGIRLASRAANKKGAPATPAAATGTYRGQTFPMQRTPAELLPKKGAEQVTAMETQLDRFHTALLADSTSALCTPEQRTAIQTAMVNLARAQSSWDLQPYQKEATFYLAEDARRQKAATSK</sequence>
<gene>
    <name evidence="2" type="ORF">AAFH49_13120</name>
</gene>
<evidence type="ECO:0000256" key="1">
    <source>
        <dbReference type="SAM" id="SignalP"/>
    </source>
</evidence>
<comment type="caution">
    <text evidence="2">The sequence shown here is derived from an EMBL/GenBank/DDBJ whole genome shotgun (WGS) entry which is preliminary data.</text>
</comment>
<protein>
    <submittedName>
        <fullName evidence="2">Uncharacterized protein</fullName>
    </submittedName>
</protein>
<keyword evidence="3" id="KW-1185">Reference proteome</keyword>
<dbReference type="EMBL" id="JBCEVZ010000030">
    <property type="protein sequence ID" value="MEL5995153.1"/>
    <property type="molecule type" value="Genomic_DNA"/>
</dbReference>
<keyword evidence="1" id="KW-0732">Signal</keyword>
<name>A0ABU9LYX1_9BACT</name>
<organism evidence="2 3">
    <name type="scientific">Hymenobacter segetis</name>
    <dbReference type="NCBI Taxonomy" id="2025509"/>
    <lineage>
        <taxon>Bacteria</taxon>
        <taxon>Pseudomonadati</taxon>
        <taxon>Bacteroidota</taxon>
        <taxon>Cytophagia</taxon>
        <taxon>Cytophagales</taxon>
        <taxon>Hymenobacteraceae</taxon>
        <taxon>Hymenobacter</taxon>
    </lineage>
</organism>
<evidence type="ECO:0000313" key="2">
    <source>
        <dbReference type="EMBL" id="MEL5995153.1"/>
    </source>
</evidence>
<feature type="chain" id="PRO_5045294595" evidence="1">
    <location>
        <begin position="24"/>
        <end position="152"/>
    </location>
</feature>